<evidence type="ECO:0008006" key="6">
    <source>
        <dbReference type="Google" id="ProtNLM"/>
    </source>
</evidence>
<accession>A0A179IRZ1</accession>
<comment type="similarity">
    <text evidence="1">Belongs to the glycosyltransferase 34 family.</text>
</comment>
<dbReference type="EMBL" id="LUKN01000200">
    <property type="protein sequence ID" value="OAR05003.1"/>
    <property type="molecule type" value="Genomic_DNA"/>
</dbReference>
<protein>
    <recommendedName>
        <fullName evidence="6">Nucleotide-diphospho-sugar transferase domain-containing protein</fullName>
    </recommendedName>
</protein>
<dbReference type="GO" id="GO:0000139">
    <property type="term" value="C:Golgi membrane"/>
    <property type="evidence" value="ECO:0007669"/>
    <property type="project" value="TreeGrafter"/>
</dbReference>
<evidence type="ECO:0000256" key="1">
    <source>
        <dbReference type="ARBA" id="ARBA00005664"/>
    </source>
</evidence>
<keyword evidence="2" id="KW-0328">Glycosyltransferase</keyword>
<evidence type="ECO:0000313" key="5">
    <source>
        <dbReference type="Proteomes" id="UP000243081"/>
    </source>
</evidence>
<dbReference type="GO" id="GO:0016757">
    <property type="term" value="F:glycosyltransferase activity"/>
    <property type="evidence" value="ECO:0007669"/>
    <property type="project" value="UniProtKB-KW"/>
</dbReference>
<name>A0A179IRZ1_CORDF</name>
<dbReference type="InterPro" id="IPR008630">
    <property type="entry name" value="Glyco_trans_34"/>
</dbReference>
<dbReference type="AlphaFoldDB" id="A0A179IRZ1"/>
<keyword evidence="5" id="KW-1185">Reference proteome</keyword>
<dbReference type="Pfam" id="PF05637">
    <property type="entry name" value="Glyco_transf_34"/>
    <property type="match status" value="1"/>
</dbReference>
<comment type="caution">
    <text evidence="4">The sequence shown here is derived from an EMBL/GenBank/DDBJ whole genome shotgun (WGS) entry which is preliminary data.</text>
</comment>
<sequence>MSNSIILQRLTKQHSLTFLIGFLILSFVFLARHSHEQVFDYVRGSAHQPAFDRVDATALEKVIEALYKPRVHSITAESFTDDTGEVFHLTGKPFYEQKLGSRVLILDADTRPMTDDGQLFSKGGVKWPNTDAMSAGILSHYLYAKIHGYDYQFVQNKQFSNWSQTWVKVPEIKDALMTHDYVVFLDQDAMFRYPALPLEWLMNHWQHNDQTSLMLAAEPDKEYNTDGNGTLYFNTGFIIAQNSTRTHDIIDAWLDCPKGIKYDACRRFAWDWPHEQAALVGFVKQHEFTNPSDIRSVPCAEANGSPWTVEEHGCRGSLVRHLWLNGKNHQPTELIDQVMGYFMPALYSDFRTAHKAAVVPNEEPTTQEQVKISR</sequence>
<dbReference type="PANTHER" id="PTHR31306">
    <property type="entry name" value="ALPHA-1,6-MANNOSYLTRANSFERASE MNN11-RELATED"/>
    <property type="match status" value="1"/>
</dbReference>
<evidence type="ECO:0000256" key="3">
    <source>
        <dbReference type="ARBA" id="ARBA00022679"/>
    </source>
</evidence>
<dbReference type="OrthoDB" id="3763672at2759"/>
<reference evidence="4 5" key="1">
    <citation type="submission" date="2016-03" db="EMBL/GenBank/DDBJ databases">
        <title>Fine-scale spatial genetic structure of a fungal parasite of coffee scale insects.</title>
        <authorList>
            <person name="Jackson D."/>
            <person name="Zemenick K.A."/>
            <person name="Malloure B."/>
            <person name="Quandt C.A."/>
            <person name="James T.Y."/>
        </authorList>
    </citation>
    <scope>NUCLEOTIDE SEQUENCE [LARGE SCALE GENOMIC DNA]</scope>
    <source>
        <strain evidence="4 5">UM487</strain>
    </source>
</reference>
<gene>
    <name evidence="4" type="ORF">LLEC1_02759</name>
</gene>
<evidence type="ECO:0000313" key="4">
    <source>
        <dbReference type="EMBL" id="OAR05003.1"/>
    </source>
</evidence>
<dbReference type="Proteomes" id="UP000243081">
    <property type="component" value="Unassembled WGS sequence"/>
</dbReference>
<dbReference type="GO" id="GO:0006487">
    <property type="term" value="P:protein N-linked glycosylation"/>
    <property type="evidence" value="ECO:0007669"/>
    <property type="project" value="TreeGrafter"/>
</dbReference>
<dbReference type="OMA" id="HPIDAAN"/>
<dbReference type="Gene3D" id="3.90.550.10">
    <property type="entry name" value="Spore Coat Polysaccharide Biosynthesis Protein SpsA, Chain A"/>
    <property type="match status" value="1"/>
</dbReference>
<keyword evidence="3" id="KW-0808">Transferase</keyword>
<dbReference type="PANTHER" id="PTHR31306:SF3">
    <property type="entry name" value="NUCLEOTIDE-DIPHOSPHO-SUGAR TRANSFERASE DOMAIN-CONTAINING PROTEIN"/>
    <property type="match status" value="1"/>
</dbReference>
<organism evidence="4 5">
    <name type="scientific">Cordyceps confragosa</name>
    <name type="common">Lecanicillium lecanii</name>
    <dbReference type="NCBI Taxonomy" id="2714763"/>
    <lineage>
        <taxon>Eukaryota</taxon>
        <taxon>Fungi</taxon>
        <taxon>Dikarya</taxon>
        <taxon>Ascomycota</taxon>
        <taxon>Pezizomycotina</taxon>
        <taxon>Sordariomycetes</taxon>
        <taxon>Hypocreomycetidae</taxon>
        <taxon>Hypocreales</taxon>
        <taxon>Cordycipitaceae</taxon>
        <taxon>Akanthomyces</taxon>
    </lineage>
</organism>
<dbReference type="InterPro" id="IPR029044">
    <property type="entry name" value="Nucleotide-diphossugar_trans"/>
</dbReference>
<evidence type="ECO:0000256" key="2">
    <source>
        <dbReference type="ARBA" id="ARBA00022676"/>
    </source>
</evidence>
<proteinExistence type="inferred from homology"/>